<name>X0UGU7_9ZZZZ</name>
<dbReference type="InterPro" id="IPR014729">
    <property type="entry name" value="Rossmann-like_a/b/a_fold"/>
</dbReference>
<dbReference type="AlphaFoldDB" id="X0UGU7"/>
<dbReference type="SUPFAM" id="SSF52402">
    <property type="entry name" value="Adenine nucleotide alpha hydrolases-like"/>
    <property type="match status" value="1"/>
</dbReference>
<organism evidence="2">
    <name type="scientific">marine sediment metagenome</name>
    <dbReference type="NCBI Taxonomy" id="412755"/>
    <lineage>
        <taxon>unclassified sequences</taxon>
        <taxon>metagenomes</taxon>
        <taxon>ecological metagenomes</taxon>
    </lineage>
</organism>
<dbReference type="GO" id="GO:0003824">
    <property type="term" value="F:catalytic activity"/>
    <property type="evidence" value="ECO:0007669"/>
    <property type="project" value="InterPro"/>
</dbReference>
<sequence>MNNIVSLSGGKDSTAMLLILLEKKIKVDHIVFFDTGWEFPEMLKHIDKLGKYIGRKI</sequence>
<comment type="caution">
    <text evidence="2">The sequence shown here is derived from an EMBL/GenBank/DDBJ whole genome shotgun (WGS) entry which is preliminary data.</text>
</comment>
<evidence type="ECO:0000259" key="1">
    <source>
        <dbReference type="Pfam" id="PF01507"/>
    </source>
</evidence>
<feature type="non-terminal residue" evidence="2">
    <location>
        <position position="57"/>
    </location>
</feature>
<dbReference type="Pfam" id="PF01507">
    <property type="entry name" value="PAPS_reduct"/>
    <property type="match status" value="1"/>
</dbReference>
<accession>X0UGU7</accession>
<protein>
    <recommendedName>
        <fullName evidence="1">Phosphoadenosine phosphosulphate reductase domain-containing protein</fullName>
    </recommendedName>
</protein>
<feature type="domain" description="Phosphoadenosine phosphosulphate reductase" evidence="1">
    <location>
        <begin position="3"/>
        <end position="52"/>
    </location>
</feature>
<dbReference type="InterPro" id="IPR002500">
    <property type="entry name" value="PAPS_reduct_dom"/>
</dbReference>
<proteinExistence type="predicted"/>
<dbReference type="Gene3D" id="3.40.50.620">
    <property type="entry name" value="HUPs"/>
    <property type="match status" value="1"/>
</dbReference>
<dbReference type="EMBL" id="BARS01028126">
    <property type="protein sequence ID" value="GAG04820.1"/>
    <property type="molecule type" value="Genomic_DNA"/>
</dbReference>
<gene>
    <name evidence="2" type="ORF">S01H1_44111</name>
</gene>
<evidence type="ECO:0000313" key="2">
    <source>
        <dbReference type="EMBL" id="GAG04820.1"/>
    </source>
</evidence>
<reference evidence="2" key="1">
    <citation type="journal article" date="2014" name="Front. Microbiol.">
        <title>High frequency of phylogenetically diverse reductive dehalogenase-homologous genes in deep subseafloor sedimentary metagenomes.</title>
        <authorList>
            <person name="Kawai M."/>
            <person name="Futagami T."/>
            <person name="Toyoda A."/>
            <person name="Takaki Y."/>
            <person name="Nishi S."/>
            <person name="Hori S."/>
            <person name="Arai W."/>
            <person name="Tsubouchi T."/>
            <person name="Morono Y."/>
            <person name="Uchiyama I."/>
            <person name="Ito T."/>
            <person name="Fujiyama A."/>
            <person name="Inagaki F."/>
            <person name="Takami H."/>
        </authorList>
    </citation>
    <scope>NUCLEOTIDE SEQUENCE</scope>
    <source>
        <strain evidence="2">Expedition CK06-06</strain>
    </source>
</reference>